<evidence type="ECO:0000313" key="5">
    <source>
        <dbReference type="Proteomes" id="UP000177395"/>
    </source>
</evidence>
<dbReference type="AlphaFoldDB" id="A0A1F6FIB3"/>
<keyword evidence="1" id="KW-0677">Repeat</keyword>
<dbReference type="InterPro" id="IPR019734">
    <property type="entry name" value="TPR_rpt"/>
</dbReference>
<organism evidence="4 5">
    <name type="scientific">Candidatus Kaiserbacteria bacterium RIFOXYB1_FULL_46_14</name>
    <dbReference type="NCBI Taxonomy" id="1798531"/>
    <lineage>
        <taxon>Bacteria</taxon>
        <taxon>Candidatus Kaiseribacteriota</taxon>
    </lineage>
</organism>
<dbReference type="PANTHER" id="PTHR44858:SF1">
    <property type="entry name" value="UDP-N-ACETYLGLUCOSAMINE--PEPTIDE N-ACETYLGLUCOSAMINYLTRANSFERASE SPINDLY-RELATED"/>
    <property type="match status" value="1"/>
</dbReference>
<dbReference type="EMBL" id="MFMS01000006">
    <property type="protein sequence ID" value="OGG85597.1"/>
    <property type="molecule type" value="Genomic_DNA"/>
</dbReference>
<dbReference type="Proteomes" id="UP000177395">
    <property type="component" value="Unassembled WGS sequence"/>
</dbReference>
<accession>A0A1F6FIB3</accession>
<evidence type="ECO:0000256" key="3">
    <source>
        <dbReference type="SAM" id="Phobius"/>
    </source>
</evidence>
<dbReference type="STRING" id="1798531.A2392_02380"/>
<gene>
    <name evidence="4" type="ORF">A2392_02380</name>
</gene>
<dbReference type="PANTHER" id="PTHR44858">
    <property type="entry name" value="TETRATRICOPEPTIDE REPEAT PROTEIN 6"/>
    <property type="match status" value="1"/>
</dbReference>
<dbReference type="InterPro" id="IPR050498">
    <property type="entry name" value="Ycf3"/>
</dbReference>
<keyword evidence="2" id="KW-0802">TPR repeat</keyword>
<dbReference type="SMART" id="SM00028">
    <property type="entry name" value="TPR"/>
    <property type="match status" value="3"/>
</dbReference>
<evidence type="ECO:0000256" key="2">
    <source>
        <dbReference type="ARBA" id="ARBA00022803"/>
    </source>
</evidence>
<dbReference type="SUPFAM" id="SSF48452">
    <property type="entry name" value="TPR-like"/>
    <property type="match status" value="1"/>
</dbReference>
<dbReference type="InterPro" id="IPR011990">
    <property type="entry name" value="TPR-like_helical_dom_sf"/>
</dbReference>
<keyword evidence="3" id="KW-1133">Transmembrane helix</keyword>
<sequence>MFLTKIFLHKKVLTEKLKKLFGNTSVTVGLLLTAAGVVLVSGYFLQPDLSETADPFELGEYYFNAYDTPDGKYDLKLARQYYTKAIEEGSENPMVWYQLGRIDFLEGNYSGALYKFDKQIALYGEQVPSVYYMRGLTYGYKARKSGDALDWRKAEENFLKHLEDKPESPWTRTDLSWVYFSQGKFAEMVPLLEEGLSFEPQNPWLLNMYGLSLMNTGRREEARAQFEQALEFASYLDEESWGRTYPGNDPAAWKQGLAEFQSLIKKNLELTSK</sequence>
<comment type="caution">
    <text evidence="4">The sequence shown here is derived from an EMBL/GenBank/DDBJ whole genome shotgun (WGS) entry which is preliminary data.</text>
</comment>
<dbReference type="Gene3D" id="1.25.40.10">
    <property type="entry name" value="Tetratricopeptide repeat domain"/>
    <property type="match status" value="1"/>
</dbReference>
<feature type="transmembrane region" description="Helical" evidence="3">
    <location>
        <begin position="20"/>
        <end position="45"/>
    </location>
</feature>
<evidence type="ECO:0000313" key="4">
    <source>
        <dbReference type="EMBL" id="OGG85597.1"/>
    </source>
</evidence>
<protein>
    <submittedName>
        <fullName evidence="4">Uncharacterized protein</fullName>
    </submittedName>
</protein>
<keyword evidence="3" id="KW-0472">Membrane</keyword>
<proteinExistence type="predicted"/>
<name>A0A1F6FIB3_9BACT</name>
<dbReference type="Pfam" id="PF13181">
    <property type="entry name" value="TPR_8"/>
    <property type="match status" value="1"/>
</dbReference>
<keyword evidence="3" id="KW-0812">Transmembrane</keyword>
<evidence type="ECO:0000256" key="1">
    <source>
        <dbReference type="ARBA" id="ARBA00022737"/>
    </source>
</evidence>
<reference evidence="4 5" key="1">
    <citation type="journal article" date="2016" name="Nat. Commun.">
        <title>Thousands of microbial genomes shed light on interconnected biogeochemical processes in an aquifer system.</title>
        <authorList>
            <person name="Anantharaman K."/>
            <person name="Brown C.T."/>
            <person name="Hug L.A."/>
            <person name="Sharon I."/>
            <person name="Castelle C.J."/>
            <person name="Probst A.J."/>
            <person name="Thomas B.C."/>
            <person name="Singh A."/>
            <person name="Wilkins M.J."/>
            <person name="Karaoz U."/>
            <person name="Brodie E.L."/>
            <person name="Williams K.H."/>
            <person name="Hubbard S.S."/>
            <person name="Banfield J.F."/>
        </authorList>
    </citation>
    <scope>NUCLEOTIDE SEQUENCE [LARGE SCALE GENOMIC DNA]</scope>
</reference>